<dbReference type="Proteomes" id="UP001501757">
    <property type="component" value="Unassembled WGS sequence"/>
</dbReference>
<dbReference type="PROSITE" id="PS50850">
    <property type="entry name" value="MFS"/>
    <property type="match status" value="1"/>
</dbReference>
<keyword evidence="5 6" id="KW-0472">Membrane</keyword>
<feature type="transmembrane region" description="Helical" evidence="6">
    <location>
        <begin position="382"/>
        <end position="401"/>
    </location>
</feature>
<feature type="transmembrane region" description="Helical" evidence="6">
    <location>
        <begin position="136"/>
        <end position="156"/>
    </location>
</feature>
<dbReference type="InterPro" id="IPR036259">
    <property type="entry name" value="MFS_trans_sf"/>
</dbReference>
<dbReference type="PANTHER" id="PTHR43702:SF11">
    <property type="entry name" value="L-FUCOSE-PROTON SYMPORTER"/>
    <property type="match status" value="1"/>
</dbReference>
<feature type="transmembrane region" description="Helical" evidence="6">
    <location>
        <begin position="168"/>
        <end position="185"/>
    </location>
</feature>
<evidence type="ECO:0000256" key="6">
    <source>
        <dbReference type="SAM" id="Phobius"/>
    </source>
</evidence>
<evidence type="ECO:0000313" key="9">
    <source>
        <dbReference type="Proteomes" id="UP001501757"/>
    </source>
</evidence>
<feature type="transmembrane region" description="Helical" evidence="6">
    <location>
        <begin position="277"/>
        <end position="300"/>
    </location>
</feature>
<keyword evidence="3 6" id="KW-0812">Transmembrane</keyword>
<proteinExistence type="predicted"/>
<reference evidence="9" key="1">
    <citation type="journal article" date="2019" name="Int. J. Syst. Evol. Microbiol.">
        <title>The Global Catalogue of Microorganisms (GCM) 10K type strain sequencing project: providing services to taxonomists for standard genome sequencing and annotation.</title>
        <authorList>
            <consortium name="The Broad Institute Genomics Platform"/>
            <consortium name="The Broad Institute Genome Sequencing Center for Infectious Disease"/>
            <person name="Wu L."/>
            <person name="Ma J."/>
        </authorList>
    </citation>
    <scope>NUCLEOTIDE SEQUENCE [LARGE SCALE GENOMIC DNA]</scope>
    <source>
        <strain evidence="9">JCM 13378</strain>
    </source>
</reference>
<keyword evidence="2" id="KW-1003">Cell membrane</keyword>
<feature type="transmembrane region" description="Helical" evidence="6">
    <location>
        <begin position="74"/>
        <end position="94"/>
    </location>
</feature>
<feature type="transmembrane region" description="Helical" evidence="6">
    <location>
        <begin position="100"/>
        <end position="124"/>
    </location>
</feature>
<dbReference type="Pfam" id="PF07690">
    <property type="entry name" value="MFS_1"/>
    <property type="match status" value="1"/>
</dbReference>
<feature type="domain" description="Major facilitator superfamily (MFS) profile" evidence="7">
    <location>
        <begin position="8"/>
        <end position="405"/>
    </location>
</feature>
<keyword evidence="9" id="KW-1185">Reference proteome</keyword>
<feature type="transmembrane region" description="Helical" evidence="6">
    <location>
        <begin position="206"/>
        <end position="229"/>
    </location>
</feature>
<organism evidence="8 9">
    <name type="scientific">Bowmanella denitrificans</name>
    <dbReference type="NCBI Taxonomy" id="366582"/>
    <lineage>
        <taxon>Bacteria</taxon>
        <taxon>Pseudomonadati</taxon>
        <taxon>Pseudomonadota</taxon>
        <taxon>Gammaproteobacteria</taxon>
        <taxon>Alteromonadales</taxon>
        <taxon>Alteromonadaceae</taxon>
        <taxon>Bowmanella</taxon>
    </lineage>
</organism>
<feature type="transmembrane region" description="Helical" evidence="6">
    <location>
        <begin position="249"/>
        <end position="270"/>
    </location>
</feature>
<feature type="transmembrane region" description="Helical" evidence="6">
    <location>
        <begin position="354"/>
        <end position="376"/>
    </location>
</feature>
<feature type="transmembrane region" description="Helical" evidence="6">
    <location>
        <begin position="49"/>
        <end position="67"/>
    </location>
</feature>
<evidence type="ECO:0000313" key="8">
    <source>
        <dbReference type="EMBL" id="GAA0354719.1"/>
    </source>
</evidence>
<dbReference type="Gene3D" id="1.20.1250.20">
    <property type="entry name" value="MFS general substrate transporter like domains"/>
    <property type="match status" value="1"/>
</dbReference>
<evidence type="ECO:0000256" key="5">
    <source>
        <dbReference type="ARBA" id="ARBA00023136"/>
    </source>
</evidence>
<protein>
    <submittedName>
        <fullName evidence="8">MFS transporter</fullName>
    </submittedName>
</protein>
<dbReference type="InterPro" id="IPR011701">
    <property type="entry name" value="MFS"/>
</dbReference>
<dbReference type="PANTHER" id="PTHR43702">
    <property type="entry name" value="L-FUCOSE-PROTON SYMPORTER"/>
    <property type="match status" value="1"/>
</dbReference>
<keyword evidence="4 6" id="KW-1133">Transmembrane helix</keyword>
<feature type="transmembrane region" description="Helical" evidence="6">
    <location>
        <begin position="312"/>
        <end position="333"/>
    </location>
</feature>
<feature type="transmembrane region" description="Helical" evidence="6">
    <location>
        <begin position="12"/>
        <end position="34"/>
    </location>
</feature>
<name>A0ABP3GY92_9ALTE</name>
<evidence type="ECO:0000256" key="2">
    <source>
        <dbReference type="ARBA" id="ARBA00022475"/>
    </source>
</evidence>
<comment type="subcellular location">
    <subcellularLocation>
        <location evidence="1">Cell inner membrane</location>
        <topology evidence="1">Multi-pass membrane protein</topology>
    </subcellularLocation>
</comment>
<dbReference type="EMBL" id="BAAAEI010000008">
    <property type="protein sequence ID" value="GAA0354719.1"/>
    <property type="molecule type" value="Genomic_DNA"/>
</dbReference>
<evidence type="ECO:0000256" key="3">
    <source>
        <dbReference type="ARBA" id="ARBA00022692"/>
    </source>
</evidence>
<dbReference type="InterPro" id="IPR020846">
    <property type="entry name" value="MFS_dom"/>
</dbReference>
<dbReference type="SUPFAM" id="SSF103473">
    <property type="entry name" value="MFS general substrate transporter"/>
    <property type="match status" value="1"/>
</dbReference>
<gene>
    <name evidence="8" type="ORF">GCM10009092_18770</name>
</gene>
<evidence type="ECO:0000256" key="1">
    <source>
        <dbReference type="ARBA" id="ARBA00004429"/>
    </source>
</evidence>
<sequence>MISNSVRVKYSLMLTYFLFAILLNSVGTVILQVINGYGVSKEAASVLEGFKDLPIALVSFMLAAYLPRFGYRNAMMLGTLLVTGVSLLMPLLPVFWMTKVLFFCVGSAFGLVKVSLYSTVGLISDDKQQHASIMNTIEGIFMVGVLSGYWLFGAFIDGDDPASSNWLNVYWCLALLGGLNFLLLWRTPFANPVPQQSSRPMEDFLAMLKLALKPLVLVFVLSAFLYVLIEQGLGTWLPTFNNQVLHLPADMSVQATSIFAACLAIGRLGAGVLMTRISWYVLLNICLLAMAALVLVSMPLANLAMPQAQMSWGNAPLAAFVFPLIGLFMAPIYPAINSIMLSSLPKTQHAAMTGLIVIFSALGGTTGSMITGLVFGSFSGQTAFYLSLIPIAAILITLFYFRQGTLQQGPAAPIRDGSAHTGG</sequence>
<dbReference type="RefSeq" id="WP_343844422.1">
    <property type="nucleotide sequence ID" value="NZ_BAAAEI010000008.1"/>
</dbReference>
<comment type="caution">
    <text evidence="8">The sequence shown here is derived from an EMBL/GenBank/DDBJ whole genome shotgun (WGS) entry which is preliminary data.</text>
</comment>
<evidence type="ECO:0000259" key="7">
    <source>
        <dbReference type="PROSITE" id="PS50850"/>
    </source>
</evidence>
<evidence type="ECO:0000256" key="4">
    <source>
        <dbReference type="ARBA" id="ARBA00022989"/>
    </source>
</evidence>
<accession>A0ABP3GY92</accession>
<dbReference type="InterPro" id="IPR050375">
    <property type="entry name" value="MFS_TsgA-like"/>
</dbReference>